<dbReference type="EMBL" id="JADNRY010000078">
    <property type="protein sequence ID" value="KAF9067109.1"/>
    <property type="molecule type" value="Genomic_DNA"/>
</dbReference>
<sequence length="58" mass="6843">MRYLLNNKSICTPAQLVWCILHCDIEIQYIRRCPPRNRGSTFLPPFLLQGWCGWFVSS</sequence>
<name>A0A9P5PJV5_9AGAR</name>
<accession>A0A9P5PJV5</accession>
<comment type="caution">
    <text evidence="1">The sequence shown here is derived from an EMBL/GenBank/DDBJ whole genome shotgun (WGS) entry which is preliminary data.</text>
</comment>
<evidence type="ECO:0000313" key="2">
    <source>
        <dbReference type="Proteomes" id="UP000772434"/>
    </source>
</evidence>
<organism evidence="1 2">
    <name type="scientific">Rhodocollybia butyracea</name>
    <dbReference type="NCBI Taxonomy" id="206335"/>
    <lineage>
        <taxon>Eukaryota</taxon>
        <taxon>Fungi</taxon>
        <taxon>Dikarya</taxon>
        <taxon>Basidiomycota</taxon>
        <taxon>Agaricomycotina</taxon>
        <taxon>Agaricomycetes</taxon>
        <taxon>Agaricomycetidae</taxon>
        <taxon>Agaricales</taxon>
        <taxon>Marasmiineae</taxon>
        <taxon>Omphalotaceae</taxon>
        <taxon>Rhodocollybia</taxon>
    </lineage>
</organism>
<proteinExistence type="predicted"/>
<dbReference type="AlphaFoldDB" id="A0A9P5PJV5"/>
<gene>
    <name evidence="1" type="ORF">BDP27DRAFT_1329539</name>
</gene>
<feature type="non-terminal residue" evidence="1">
    <location>
        <position position="58"/>
    </location>
</feature>
<reference evidence="1" key="1">
    <citation type="submission" date="2020-11" db="EMBL/GenBank/DDBJ databases">
        <authorList>
            <consortium name="DOE Joint Genome Institute"/>
            <person name="Ahrendt S."/>
            <person name="Riley R."/>
            <person name="Andreopoulos W."/>
            <person name="Labutti K."/>
            <person name="Pangilinan J."/>
            <person name="Ruiz-Duenas F.J."/>
            <person name="Barrasa J.M."/>
            <person name="Sanchez-Garcia M."/>
            <person name="Camarero S."/>
            <person name="Miyauchi S."/>
            <person name="Serrano A."/>
            <person name="Linde D."/>
            <person name="Babiker R."/>
            <person name="Drula E."/>
            <person name="Ayuso-Fernandez I."/>
            <person name="Pacheco R."/>
            <person name="Padilla G."/>
            <person name="Ferreira P."/>
            <person name="Barriuso J."/>
            <person name="Kellner H."/>
            <person name="Castanera R."/>
            <person name="Alfaro M."/>
            <person name="Ramirez L."/>
            <person name="Pisabarro A.G."/>
            <person name="Kuo A."/>
            <person name="Tritt A."/>
            <person name="Lipzen A."/>
            <person name="He G."/>
            <person name="Yan M."/>
            <person name="Ng V."/>
            <person name="Cullen D."/>
            <person name="Martin F."/>
            <person name="Rosso M.-N."/>
            <person name="Henrissat B."/>
            <person name="Hibbett D."/>
            <person name="Martinez A.T."/>
            <person name="Grigoriev I.V."/>
        </authorList>
    </citation>
    <scope>NUCLEOTIDE SEQUENCE</scope>
    <source>
        <strain evidence="1">AH 40177</strain>
    </source>
</reference>
<keyword evidence="2" id="KW-1185">Reference proteome</keyword>
<evidence type="ECO:0000313" key="1">
    <source>
        <dbReference type="EMBL" id="KAF9067109.1"/>
    </source>
</evidence>
<protein>
    <submittedName>
        <fullName evidence="1">Uncharacterized protein</fullName>
    </submittedName>
</protein>
<dbReference type="Proteomes" id="UP000772434">
    <property type="component" value="Unassembled WGS sequence"/>
</dbReference>